<evidence type="ECO:0000313" key="4">
    <source>
        <dbReference type="Proteomes" id="UP000288805"/>
    </source>
</evidence>
<evidence type="ECO:0000256" key="2">
    <source>
        <dbReference type="SAM" id="MobiDB-lite"/>
    </source>
</evidence>
<proteinExistence type="predicted"/>
<feature type="compositionally biased region" description="Polar residues" evidence="2">
    <location>
        <begin position="220"/>
        <end position="238"/>
    </location>
</feature>
<feature type="region of interest" description="Disordered" evidence="2">
    <location>
        <begin position="220"/>
        <end position="249"/>
    </location>
</feature>
<evidence type="ECO:0000256" key="1">
    <source>
        <dbReference type="SAM" id="Coils"/>
    </source>
</evidence>
<feature type="region of interest" description="Disordered" evidence="2">
    <location>
        <begin position="481"/>
        <end position="515"/>
    </location>
</feature>
<dbReference type="Proteomes" id="UP000288805">
    <property type="component" value="Unassembled WGS sequence"/>
</dbReference>
<name>A0A438HBV9_VITVI</name>
<comment type="caution">
    <text evidence="3">The sequence shown here is derived from an EMBL/GenBank/DDBJ whole genome shotgun (WGS) entry which is preliminary data.</text>
</comment>
<dbReference type="EMBL" id="QGNW01000246">
    <property type="protein sequence ID" value="RVW81946.1"/>
    <property type="molecule type" value="Genomic_DNA"/>
</dbReference>
<evidence type="ECO:0000313" key="3">
    <source>
        <dbReference type="EMBL" id="RVW81946.1"/>
    </source>
</evidence>
<dbReference type="AlphaFoldDB" id="A0A438HBV9"/>
<protein>
    <submittedName>
        <fullName evidence="3">Uncharacterized protein</fullName>
    </submittedName>
</protein>
<organism evidence="3 4">
    <name type="scientific">Vitis vinifera</name>
    <name type="common">Grape</name>
    <dbReference type="NCBI Taxonomy" id="29760"/>
    <lineage>
        <taxon>Eukaryota</taxon>
        <taxon>Viridiplantae</taxon>
        <taxon>Streptophyta</taxon>
        <taxon>Embryophyta</taxon>
        <taxon>Tracheophyta</taxon>
        <taxon>Spermatophyta</taxon>
        <taxon>Magnoliopsida</taxon>
        <taxon>eudicotyledons</taxon>
        <taxon>Gunneridae</taxon>
        <taxon>Pentapetalae</taxon>
        <taxon>rosids</taxon>
        <taxon>Vitales</taxon>
        <taxon>Vitaceae</taxon>
        <taxon>Viteae</taxon>
        <taxon>Vitis</taxon>
    </lineage>
</organism>
<gene>
    <name evidence="3" type="ORF">CK203_033319</name>
</gene>
<feature type="region of interest" description="Disordered" evidence="2">
    <location>
        <begin position="904"/>
        <end position="924"/>
    </location>
</feature>
<feature type="compositionally biased region" description="Basic and acidic residues" evidence="2">
    <location>
        <begin position="239"/>
        <end position="249"/>
    </location>
</feature>
<feature type="region of interest" description="Disordered" evidence="2">
    <location>
        <begin position="656"/>
        <end position="717"/>
    </location>
</feature>
<feature type="coiled-coil region" evidence="1">
    <location>
        <begin position="769"/>
        <end position="884"/>
    </location>
</feature>
<feature type="compositionally biased region" description="Basic and acidic residues" evidence="2">
    <location>
        <begin position="659"/>
        <end position="673"/>
    </location>
</feature>
<accession>A0A438HBV9</accession>
<keyword evidence="1" id="KW-0175">Coiled coil</keyword>
<feature type="compositionally biased region" description="Basic and acidic residues" evidence="2">
    <location>
        <begin position="914"/>
        <end position="924"/>
    </location>
</feature>
<sequence>MDARSQPRLSSGSVVPTKDVWTGWWQGHHHPTGGCQRSWEATRLSKIVGGDLPSFLSFRSSGGGTWAVDMLSSGCGVRECRVLLLEGVRIGERATCPFGEIRMELIRIEMHVTCHQGEGSLQCPPFNLPRAKRKKSIYDEPPSLGIPRQRVFSIMARLSGSRVSASNTRVVTVTAPRISSPFRQFTLGFLLPPCAFCGPSILLWGRVKGWDGYAGSVSSPLSKMSTNKDTASSSASRQSGKDASREVHEEKSVDKLNVREFCERFCIPNGVSVQFVDGEAVSTEKSADNAIYFTKEQFNDGFRFPLPLLFKEFLHYTQIPPAYIHPNMVRVLMGCSILSMLFNLDFSLLEVLFIYSIKKGKNDIYSFVASLPSLQLVTSLPDSTKGAARGHVLVKGLWAGLTVHPDRQFAPNHSLKAPGKDRRGKLVEWVEKASFDRLNRLRRTREAAKRFSPRRISAWFPESPSRTYSTYFRGGCPKRCEKEEDGSLTGKAIKPPTPTKEAVIKPPAPTKGIEIKSPAPIKGIIIRYPAPSGLPSVSSGSSHIAGLNGSGPSMRAAERMALLAKEATSVYQPGSPPPDADEAEASCAETLPPTVPPMEETEAERQGLIPCGSSSLALVLVKGPATRRSHPARDLKSGISGRLQARLLETIEVSCSSVQKDHPEGSETEKAEENPTAPVLVPNEGSPEEIQPAMNDGGSDPGEESHPTASSRGSPVDDAACVSASHFSYAELGEMLKRIPPGIDVALSSAKNWTADYMKAFVSQRMSGEEELRLRLEQAEANLSAARRASEESVEALKRSQEDNEALWIELEEAKSREEATETRLHEAENETAQLKGEVRQLRTEVLIEKKQKEDLQLRLLAQKEELEAEFAVQREELETDYQKQVDEMYLFGYHCCMKKHGIQRDVPSIPPGEEDKLHGKPSQ</sequence>
<reference evidence="3 4" key="1">
    <citation type="journal article" date="2018" name="PLoS Genet.">
        <title>Population sequencing reveals clonal diversity and ancestral inbreeding in the grapevine cultivar Chardonnay.</title>
        <authorList>
            <person name="Roach M.J."/>
            <person name="Johnson D.L."/>
            <person name="Bohlmann J."/>
            <person name="van Vuuren H.J."/>
            <person name="Jones S.J."/>
            <person name="Pretorius I.S."/>
            <person name="Schmidt S.A."/>
            <person name="Borneman A.R."/>
        </authorList>
    </citation>
    <scope>NUCLEOTIDE SEQUENCE [LARGE SCALE GENOMIC DNA]</scope>
    <source>
        <strain evidence="4">cv. Chardonnay</strain>
        <tissue evidence="3">Leaf</tissue>
    </source>
</reference>